<feature type="transmembrane region" description="Helical" evidence="2">
    <location>
        <begin position="125"/>
        <end position="145"/>
    </location>
</feature>
<dbReference type="EMBL" id="CP047652">
    <property type="protein sequence ID" value="QHI95838.1"/>
    <property type="molecule type" value="Genomic_DNA"/>
</dbReference>
<accession>A0A6P1NEF3</accession>
<dbReference type="AlphaFoldDB" id="A0A6P1NEF3"/>
<name>A0A6P1NEF3_9PROT</name>
<evidence type="ECO:0000256" key="1">
    <source>
        <dbReference type="SAM" id="Coils"/>
    </source>
</evidence>
<keyword evidence="2" id="KW-0812">Transmembrane</keyword>
<evidence type="ECO:0000313" key="3">
    <source>
        <dbReference type="EMBL" id="QHI95838.1"/>
    </source>
</evidence>
<dbReference type="Proteomes" id="UP000463975">
    <property type="component" value="Chromosome"/>
</dbReference>
<dbReference type="RefSeq" id="WP_160618913.1">
    <property type="nucleotide sequence ID" value="NZ_CP047652.1"/>
</dbReference>
<organism evidence="3 4">
    <name type="scientific">Aristophania vespae</name>
    <dbReference type="NCBI Taxonomy" id="2697033"/>
    <lineage>
        <taxon>Bacteria</taxon>
        <taxon>Pseudomonadati</taxon>
        <taxon>Pseudomonadota</taxon>
        <taxon>Alphaproteobacteria</taxon>
        <taxon>Acetobacterales</taxon>
        <taxon>Acetobacteraceae</taxon>
        <taxon>Aristophania</taxon>
    </lineage>
</organism>
<feature type="coiled-coil region" evidence="1">
    <location>
        <begin position="71"/>
        <end position="105"/>
    </location>
</feature>
<keyword evidence="2" id="KW-1133">Transmembrane helix</keyword>
<reference evidence="3 4" key="1">
    <citation type="submission" date="2020-01" db="EMBL/GenBank/DDBJ databases">
        <title>Genome sequencing of strain KACC 21507.</title>
        <authorList>
            <person name="Heo J."/>
            <person name="Kim S.-J."/>
            <person name="Kim J.-S."/>
            <person name="Hong S.-B."/>
            <person name="Kwon S.-W."/>
        </authorList>
    </citation>
    <scope>NUCLEOTIDE SEQUENCE [LARGE SCALE GENOMIC DNA]</scope>
    <source>
        <strain evidence="3 4">KACC 21507</strain>
    </source>
</reference>
<dbReference type="KEGG" id="bomb:GT348_05890"/>
<evidence type="ECO:0000256" key="2">
    <source>
        <dbReference type="SAM" id="Phobius"/>
    </source>
</evidence>
<keyword evidence="2" id="KW-0472">Membrane</keyword>
<evidence type="ECO:0000313" key="4">
    <source>
        <dbReference type="Proteomes" id="UP000463975"/>
    </source>
</evidence>
<protein>
    <submittedName>
        <fullName evidence="3">Uncharacterized protein</fullName>
    </submittedName>
</protein>
<gene>
    <name evidence="3" type="ORF">GT348_05890</name>
</gene>
<keyword evidence="1" id="KW-0175">Coiled coil</keyword>
<proteinExistence type="predicted"/>
<keyword evidence="4" id="KW-1185">Reference proteome</keyword>
<sequence>MAKDSHPLDQKELRLLADILALVLDDEAGQAQAALDRLRHRARQQEISGGSFKNLIISLAETSAGSDTLLKKRHELEIQRYKDVMEELATQHRNLQRHVALLERDNQIIRYNHSQQHDILPWQRIRVIIALLAGILLGIAASQIVHNIGSAQKIDRALCFTQSLSHNNSQ</sequence>